<sequence length="115" mass="13419">MSETNIYDTANQLEREIRESSQYNALKEAFERIQANETSKKLFEEFSELSVKLQSQQMTGQEMEEADLEKIQALTEQVGLDELISDLILKEQQMSYLINDLNRVITQPLSDLYHK</sequence>
<accession>A0A2I1K0B6</accession>
<dbReference type="SUPFAM" id="SSF158622">
    <property type="entry name" value="YheA/YmcA-like"/>
    <property type="match status" value="1"/>
</dbReference>
<evidence type="ECO:0000256" key="1">
    <source>
        <dbReference type="HAMAP-Rule" id="MF_01526"/>
    </source>
</evidence>
<gene>
    <name evidence="2" type="ORF">CYJ57_04545</name>
</gene>
<dbReference type="OrthoDB" id="9811402at2"/>
<dbReference type="HAMAP" id="MF_01526">
    <property type="entry name" value="UPF0342"/>
    <property type="match status" value="1"/>
</dbReference>
<reference evidence="2 3" key="1">
    <citation type="submission" date="2017-12" db="EMBL/GenBank/DDBJ databases">
        <title>Phylogenetic diversity of female urinary microbiome.</title>
        <authorList>
            <person name="Thomas-White K."/>
            <person name="Wolfe A.J."/>
        </authorList>
    </citation>
    <scope>NUCLEOTIDE SEQUENCE [LARGE SCALE GENOMIC DNA]</scope>
    <source>
        <strain evidence="2 3">UMB0898</strain>
    </source>
</reference>
<proteinExistence type="inferred from homology"/>
<dbReference type="InterPro" id="IPR010368">
    <property type="entry name" value="Com_YlbF"/>
</dbReference>
<protein>
    <recommendedName>
        <fullName evidence="1">UPF0342 protein CYJ57_04545</fullName>
    </recommendedName>
</protein>
<dbReference type="EMBL" id="PKHE01000009">
    <property type="protein sequence ID" value="PKY89114.1"/>
    <property type="molecule type" value="Genomic_DNA"/>
</dbReference>
<dbReference type="RefSeq" id="WP_101954254.1">
    <property type="nucleotide sequence ID" value="NZ_PKHE01000009.1"/>
</dbReference>
<comment type="caution">
    <text evidence="2">The sequence shown here is derived from an EMBL/GenBank/DDBJ whole genome shotgun (WGS) entry which is preliminary data.</text>
</comment>
<dbReference type="Pfam" id="PF06133">
    <property type="entry name" value="Com_YlbF"/>
    <property type="match status" value="1"/>
</dbReference>
<name>A0A2I1K0B6_9LACT</name>
<comment type="similarity">
    <text evidence="1">Belongs to the UPF0342 family.</text>
</comment>
<dbReference type="Proteomes" id="UP000234384">
    <property type="component" value="Unassembled WGS sequence"/>
</dbReference>
<evidence type="ECO:0000313" key="3">
    <source>
        <dbReference type="Proteomes" id="UP000234384"/>
    </source>
</evidence>
<dbReference type="AlphaFoldDB" id="A0A2I1K0B6"/>
<organism evidence="2 3">
    <name type="scientific">Falseniella ignava</name>
    <dbReference type="NCBI Taxonomy" id="137730"/>
    <lineage>
        <taxon>Bacteria</taxon>
        <taxon>Bacillati</taxon>
        <taxon>Bacillota</taxon>
        <taxon>Bacilli</taxon>
        <taxon>Lactobacillales</taxon>
        <taxon>Aerococcaceae</taxon>
        <taxon>Falseniella</taxon>
    </lineage>
</organism>
<evidence type="ECO:0000313" key="2">
    <source>
        <dbReference type="EMBL" id="PKY89114.1"/>
    </source>
</evidence>
<dbReference type="Gene3D" id="1.20.1500.10">
    <property type="entry name" value="YheA/YmcA-like"/>
    <property type="match status" value="1"/>
</dbReference>
<dbReference type="InterPro" id="IPR023378">
    <property type="entry name" value="YheA/YmcA-like_dom_sf"/>
</dbReference>